<sequence length="65" mass="7058">MQCASPEALIDAIYDGIGSNPPPPCDYFLNRMILAPRNDEVDSVNAAVLERFAGEEQVFLSADTV</sequence>
<dbReference type="Proteomes" id="UP000814033">
    <property type="component" value="Unassembled WGS sequence"/>
</dbReference>
<protein>
    <submittedName>
        <fullName evidence="1">Uncharacterized protein</fullName>
    </submittedName>
</protein>
<keyword evidence="2" id="KW-1185">Reference proteome</keyword>
<feature type="non-terminal residue" evidence="1">
    <location>
        <position position="65"/>
    </location>
</feature>
<reference evidence="1" key="2">
    <citation type="journal article" date="2022" name="New Phytol.">
        <title>Evolutionary transition to the ectomycorrhizal habit in the genomes of a hyperdiverse lineage of mushroom-forming fungi.</title>
        <authorList>
            <person name="Looney B."/>
            <person name="Miyauchi S."/>
            <person name="Morin E."/>
            <person name="Drula E."/>
            <person name="Courty P.E."/>
            <person name="Kohler A."/>
            <person name="Kuo A."/>
            <person name="LaButti K."/>
            <person name="Pangilinan J."/>
            <person name="Lipzen A."/>
            <person name="Riley R."/>
            <person name="Andreopoulos W."/>
            <person name="He G."/>
            <person name="Johnson J."/>
            <person name="Nolan M."/>
            <person name="Tritt A."/>
            <person name="Barry K.W."/>
            <person name="Grigoriev I.V."/>
            <person name="Nagy L.G."/>
            <person name="Hibbett D."/>
            <person name="Henrissat B."/>
            <person name="Matheny P.B."/>
            <person name="Labbe J."/>
            <person name="Martin F.M."/>
        </authorList>
    </citation>
    <scope>NUCLEOTIDE SEQUENCE</scope>
    <source>
        <strain evidence="1">FP105234-sp</strain>
    </source>
</reference>
<dbReference type="EMBL" id="MU276268">
    <property type="protein sequence ID" value="KAI0039743.1"/>
    <property type="molecule type" value="Genomic_DNA"/>
</dbReference>
<accession>A0ACB8R849</accession>
<organism evidence="1 2">
    <name type="scientific">Auriscalpium vulgare</name>
    <dbReference type="NCBI Taxonomy" id="40419"/>
    <lineage>
        <taxon>Eukaryota</taxon>
        <taxon>Fungi</taxon>
        <taxon>Dikarya</taxon>
        <taxon>Basidiomycota</taxon>
        <taxon>Agaricomycotina</taxon>
        <taxon>Agaricomycetes</taxon>
        <taxon>Russulales</taxon>
        <taxon>Auriscalpiaceae</taxon>
        <taxon>Auriscalpium</taxon>
    </lineage>
</organism>
<evidence type="ECO:0000313" key="2">
    <source>
        <dbReference type="Proteomes" id="UP000814033"/>
    </source>
</evidence>
<gene>
    <name evidence="1" type="ORF">FA95DRAFT_1503777</name>
</gene>
<reference evidence="1" key="1">
    <citation type="submission" date="2021-02" db="EMBL/GenBank/DDBJ databases">
        <authorList>
            <consortium name="DOE Joint Genome Institute"/>
            <person name="Ahrendt S."/>
            <person name="Looney B.P."/>
            <person name="Miyauchi S."/>
            <person name="Morin E."/>
            <person name="Drula E."/>
            <person name="Courty P.E."/>
            <person name="Chicoki N."/>
            <person name="Fauchery L."/>
            <person name="Kohler A."/>
            <person name="Kuo A."/>
            <person name="Labutti K."/>
            <person name="Pangilinan J."/>
            <person name="Lipzen A."/>
            <person name="Riley R."/>
            <person name="Andreopoulos W."/>
            <person name="He G."/>
            <person name="Johnson J."/>
            <person name="Barry K.W."/>
            <person name="Grigoriev I.V."/>
            <person name="Nagy L."/>
            <person name="Hibbett D."/>
            <person name="Henrissat B."/>
            <person name="Matheny P.B."/>
            <person name="Labbe J."/>
            <person name="Martin F."/>
        </authorList>
    </citation>
    <scope>NUCLEOTIDE SEQUENCE</scope>
    <source>
        <strain evidence="1">FP105234-sp</strain>
    </source>
</reference>
<comment type="caution">
    <text evidence="1">The sequence shown here is derived from an EMBL/GenBank/DDBJ whole genome shotgun (WGS) entry which is preliminary data.</text>
</comment>
<evidence type="ECO:0000313" key="1">
    <source>
        <dbReference type="EMBL" id="KAI0039743.1"/>
    </source>
</evidence>
<proteinExistence type="predicted"/>
<name>A0ACB8R849_9AGAM</name>